<dbReference type="GO" id="GO:0050660">
    <property type="term" value="F:flavin adenine dinucleotide binding"/>
    <property type="evidence" value="ECO:0007669"/>
    <property type="project" value="UniProtKB-UniRule"/>
</dbReference>
<evidence type="ECO:0000256" key="13">
    <source>
        <dbReference type="ARBA" id="ARBA00048342"/>
    </source>
</evidence>
<keyword evidence="4 17" id="KW-0285">Flavoprotein</keyword>
<comment type="cofactor">
    <cofactor evidence="1 17">
        <name>FMN</name>
        <dbReference type="ChEBI" id="CHEBI:58210"/>
    </cofactor>
</comment>
<dbReference type="InterPro" id="IPR035587">
    <property type="entry name" value="DUS-like_FMN-bd"/>
</dbReference>
<dbReference type="GO" id="GO:0003723">
    <property type="term" value="F:RNA binding"/>
    <property type="evidence" value="ECO:0007669"/>
    <property type="project" value="TreeGrafter"/>
</dbReference>
<feature type="region of interest" description="Disordered" evidence="18">
    <location>
        <begin position="39"/>
        <end position="194"/>
    </location>
</feature>
<dbReference type="SUPFAM" id="SSF51395">
    <property type="entry name" value="FMN-linked oxidoreductases"/>
    <property type="match status" value="1"/>
</dbReference>
<evidence type="ECO:0000256" key="8">
    <source>
        <dbReference type="ARBA" id="ARBA00022771"/>
    </source>
</evidence>
<dbReference type="Pfam" id="PF01207">
    <property type="entry name" value="Dus"/>
    <property type="match status" value="2"/>
</dbReference>
<dbReference type="PROSITE" id="PS01136">
    <property type="entry name" value="UPF0034"/>
    <property type="match status" value="1"/>
</dbReference>
<dbReference type="InterPro" id="IPR013785">
    <property type="entry name" value="Aldolase_TIM"/>
</dbReference>
<dbReference type="Gene3D" id="3.20.20.70">
    <property type="entry name" value="Aldolase class I"/>
    <property type="match status" value="1"/>
</dbReference>
<keyword evidence="21" id="KW-1185">Reference proteome</keyword>
<comment type="catalytic activity">
    <reaction evidence="13">
        <text>a 5,6-dihydrouridine in mRNA + NAD(+) = a uridine in mRNA + NADH + H(+)</text>
        <dbReference type="Rhea" id="RHEA:69851"/>
        <dbReference type="Rhea" id="RHEA-COMP:14658"/>
        <dbReference type="Rhea" id="RHEA-COMP:17789"/>
        <dbReference type="ChEBI" id="CHEBI:15378"/>
        <dbReference type="ChEBI" id="CHEBI:57540"/>
        <dbReference type="ChEBI" id="CHEBI:57945"/>
        <dbReference type="ChEBI" id="CHEBI:65315"/>
        <dbReference type="ChEBI" id="CHEBI:74443"/>
    </reaction>
    <physiologicalReaction direction="right-to-left" evidence="13">
        <dbReference type="Rhea" id="RHEA:69853"/>
    </physiologicalReaction>
</comment>
<keyword evidence="7 17" id="KW-0819">tRNA processing</keyword>
<evidence type="ECO:0000256" key="3">
    <source>
        <dbReference type="ARBA" id="ARBA00022143"/>
    </source>
</evidence>
<organism evidence="20 21">
    <name type="scientific">Rhodotorula taiwanensis</name>
    <dbReference type="NCBI Taxonomy" id="741276"/>
    <lineage>
        <taxon>Eukaryota</taxon>
        <taxon>Fungi</taxon>
        <taxon>Dikarya</taxon>
        <taxon>Basidiomycota</taxon>
        <taxon>Pucciniomycotina</taxon>
        <taxon>Microbotryomycetes</taxon>
        <taxon>Sporidiobolales</taxon>
        <taxon>Sporidiobolaceae</taxon>
        <taxon>Rhodotorula</taxon>
    </lineage>
</organism>
<feature type="domain" description="C3H1-type" evidence="19">
    <location>
        <begin position="198"/>
        <end position="225"/>
    </location>
</feature>
<evidence type="ECO:0000256" key="9">
    <source>
        <dbReference type="ARBA" id="ARBA00022857"/>
    </source>
</evidence>
<comment type="catalytic activity">
    <reaction evidence="14">
        <text>a 5,6-dihydrouridine in mRNA + NADP(+) = a uridine in mRNA + NADPH + H(+)</text>
        <dbReference type="Rhea" id="RHEA:69855"/>
        <dbReference type="Rhea" id="RHEA-COMP:14658"/>
        <dbReference type="Rhea" id="RHEA-COMP:17789"/>
        <dbReference type="ChEBI" id="CHEBI:15378"/>
        <dbReference type="ChEBI" id="CHEBI:57783"/>
        <dbReference type="ChEBI" id="CHEBI:58349"/>
        <dbReference type="ChEBI" id="CHEBI:65315"/>
        <dbReference type="ChEBI" id="CHEBI:74443"/>
    </reaction>
    <physiologicalReaction direction="right-to-left" evidence="14">
        <dbReference type="Rhea" id="RHEA:69857"/>
    </physiologicalReaction>
</comment>
<keyword evidence="5 17" id="KW-0288">FMN</keyword>
<keyword evidence="16 17" id="KW-0862">Zinc</keyword>
<dbReference type="EMBL" id="PJQD01000020">
    <property type="protein sequence ID" value="POY74968.1"/>
    <property type="molecule type" value="Genomic_DNA"/>
</dbReference>
<dbReference type="OrthoDB" id="259935at2759"/>
<feature type="compositionally biased region" description="Polar residues" evidence="18">
    <location>
        <begin position="393"/>
        <end position="421"/>
    </location>
</feature>
<dbReference type="GO" id="GO:0106414">
    <property type="term" value="F:mRNA dihydrouridine synthase activity"/>
    <property type="evidence" value="ECO:0007669"/>
    <property type="project" value="RHEA"/>
</dbReference>
<evidence type="ECO:0000259" key="19">
    <source>
        <dbReference type="PROSITE" id="PS50103"/>
    </source>
</evidence>
<evidence type="ECO:0000256" key="18">
    <source>
        <dbReference type="SAM" id="MobiDB-lite"/>
    </source>
</evidence>
<name>A0A2S5BDX9_9BASI</name>
<feature type="zinc finger region" description="C3H1-type" evidence="16">
    <location>
        <begin position="198"/>
        <end position="225"/>
    </location>
</feature>
<comment type="catalytic activity">
    <reaction evidence="12">
        <text>5,6-dihydrouridine(47) in tRNA + NAD(+) = uridine(47) in tRNA + NADH + H(+)</text>
        <dbReference type="Rhea" id="RHEA:53364"/>
        <dbReference type="Rhea" id="RHEA-COMP:13539"/>
        <dbReference type="Rhea" id="RHEA-COMP:13540"/>
        <dbReference type="ChEBI" id="CHEBI:15378"/>
        <dbReference type="ChEBI" id="CHEBI:57540"/>
        <dbReference type="ChEBI" id="CHEBI:57945"/>
        <dbReference type="ChEBI" id="CHEBI:65315"/>
        <dbReference type="ChEBI" id="CHEBI:74443"/>
        <dbReference type="EC" id="1.3.1.89"/>
    </reaction>
    <physiologicalReaction direction="right-to-left" evidence="12">
        <dbReference type="Rhea" id="RHEA:53366"/>
    </physiologicalReaction>
</comment>
<evidence type="ECO:0000256" key="15">
    <source>
        <dbReference type="ARBA" id="ARBA00049513"/>
    </source>
</evidence>
<feature type="region of interest" description="Disordered" evidence="18">
    <location>
        <begin position="1"/>
        <end position="21"/>
    </location>
</feature>
<keyword evidence="6" id="KW-0507">mRNA processing</keyword>
<reference evidence="20 21" key="1">
    <citation type="journal article" date="2018" name="Front. Microbiol.">
        <title>Prospects for Fungal Bioremediation of Acidic Radioactive Waste Sites: Characterization and Genome Sequence of Rhodotorula taiwanensis MD1149.</title>
        <authorList>
            <person name="Tkavc R."/>
            <person name="Matrosova V.Y."/>
            <person name="Grichenko O.E."/>
            <person name="Gostincar C."/>
            <person name="Volpe R.P."/>
            <person name="Klimenkova P."/>
            <person name="Gaidamakova E.K."/>
            <person name="Zhou C.E."/>
            <person name="Stewart B.J."/>
            <person name="Lyman M.G."/>
            <person name="Malfatti S.A."/>
            <person name="Rubinfeld B."/>
            <person name="Courtot M."/>
            <person name="Singh J."/>
            <person name="Dalgard C.L."/>
            <person name="Hamilton T."/>
            <person name="Frey K.G."/>
            <person name="Gunde-Cimerman N."/>
            <person name="Dugan L."/>
            <person name="Daly M.J."/>
        </authorList>
    </citation>
    <scope>NUCLEOTIDE SEQUENCE [LARGE SCALE GENOMIC DNA]</scope>
    <source>
        <strain evidence="20 21">MD1149</strain>
    </source>
</reference>
<dbReference type="PROSITE" id="PS50103">
    <property type="entry name" value="ZF_C3H1"/>
    <property type="match status" value="2"/>
</dbReference>
<feature type="compositionally biased region" description="Low complexity" evidence="18">
    <location>
        <begin position="425"/>
        <end position="438"/>
    </location>
</feature>
<evidence type="ECO:0000256" key="11">
    <source>
        <dbReference type="ARBA" id="ARBA00023027"/>
    </source>
</evidence>
<dbReference type="GO" id="GO:0008270">
    <property type="term" value="F:zinc ion binding"/>
    <property type="evidence" value="ECO:0007669"/>
    <property type="project" value="UniProtKB-KW"/>
</dbReference>
<feature type="domain" description="C3H1-type" evidence="19">
    <location>
        <begin position="250"/>
        <end position="279"/>
    </location>
</feature>
<dbReference type="InterPro" id="IPR000571">
    <property type="entry name" value="Znf_CCCH"/>
</dbReference>
<evidence type="ECO:0000256" key="1">
    <source>
        <dbReference type="ARBA" id="ARBA00001917"/>
    </source>
</evidence>
<sequence length="859" mass="92841">MAAAVTEAQPDKPYWDTETGGIAPIKSDYVLWHKMGKNRTLAPPTIDDDAAEGRGKAQLDQPLLRTGDMAPAAASSTPTLAPTSAETTTEPVAPTPAADGPTDAPATALPAATDAAAGDDQPAEKKVRLSGAQKKALAKQKQKEQWEAKIAAKKEAKKAAREEQGDGAATGAAEGGEGGRQRGKGQNKNRKFDNHAGTSEFRLCTHVAQGKPCIRPNCKFEHDIATFLASRPADIKRGLPTSSDDLTPVESSEPCPVFLSLGECPYGFKCRFGESHMRKVEEGQGFMQSGWELVVDEEKVAKRKAEIGEGKAKRSDRGEMNLITMNEIKAIRGGGRSQEKFPLSVKYLSSIGEPFDSRDKDDGGRGGKGKGKKRGRNGDVKAEEKPSEPTPGSAETASEQSEAPLASTSAMAVEGENTSSEAMKDTASGASATTTSDADPSRTFVPDLAPIRASEKKRLDFAGKLWMAPLTTVGNLPFRRLAVENGCDITTSEMGLAQEFLSGNANEWSLVRRHPSERIFGVQICGSKPQVLVPAAEAIAQNCEIDFLDVNCGCPIDLVFNKGAGSALLAHATKLGKSLVGMSQVLGEVPLTVKIRTGVANNQPTAHKLMPRFQKEWGVSAVTVRNLAPCQATEMVELTSGYLEDARSVASAALQGVRGLQVCAQPWTTIRLRADIGECVKVLRDTVKDDDLAPIPIFGNGDAYDWRSYWDNVEQSGVDGIMIARGALIKPWIFTELNERRDWDISSRERLDMIGKLCNYGLEHWGSDQMGTNLTRRFVCESLSFTHRYVPVGLLERLPTHMNERAFPYKGRDELETLLASDQAKDWVDITSMFLGPPPDDWSFIPKHKAASTETEAQG</sequence>
<evidence type="ECO:0000256" key="6">
    <source>
        <dbReference type="ARBA" id="ARBA00022664"/>
    </source>
</evidence>
<comment type="catalytic activity">
    <reaction evidence="15">
        <text>5,6-dihydrouridine(47) in tRNA + NADP(+) = uridine(47) in tRNA + NADPH + H(+)</text>
        <dbReference type="Rhea" id="RHEA:53360"/>
        <dbReference type="Rhea" id="RHEA-COMP:13539"/>
        <dbReference type="Rhea" id="RHEA-COMP:13540"/>
        <dbReference type="ChEBI" id="CHEBI:15378"/>
        <dbReference type="ChEBI" id="CHEBI:57783"/>
        <dbReference type="ChEBI" id="CHEBI:58349"/>
        <dbReference type="ChEBI" id="CHEBI:65315"/>
        <dbReference type="ChEBI" id="CHEBI:74443"/>
        <dbReference type="EC" id="1.3.1.89"/>
    </reaction>
    <physiologicalReaction direction="right-to-left" evidence="15">
        <dbReference type="Rhea" id="RHEA:53362"/>
    </physiologicalReaction>
</comment>
<dbReference type="PANTHER" id="PTHR45846:SF1">
    <property type="entry name" value="TRNA-DIHYDROURIDINE(47) SYNTHASE [NAD(P)(+)]-LIKE"/>
    <property type="match status" value="1"/>
</dbReference>
<gene>
    <name evidence="20" type="ORF">BMF94_1944</name>
</gene>
<feature type="compositionally biased region" description="Basic and acidic residues" evidence="18">
    <location>
        <begin position="355"/>
        <end position="365"/>
    </location>
</feature>
<evidence type="ECO:0000256" key="5">
    <source>
        <dbReference type="ARBA" id="ARBA00022643"/>
    </source>
</evidence>
<dbReference type="AlphaFoldDB" id="A0A2S5BDX9"/>
<evidence type="ECO:0000256" key="12">
    <source>
        <dbReference type="ARBA" id="ARBA00048266"/>
    </source>
</evidence>
<keyword evidence="9 17" id="KW-0521">NADP</keyword>
<feature type="compositionally biased region" description="Low complexity" evidence="18">
    <location>
        <begin position="70"/>
        <end position="120"/>
    </location>
</feature>
<dbReference type="STRING" id="741276.A0A2S5BDX9"/>
<evidence type="ECO:0000256" key="2">
    <source>
        <dbReference type="ARBA" id="ARBA00012376"/>
    </source>
</evidence>
<dbReference type="InterPro" id="IPR018517">
    <property type="entry name" value="tRNA_hU_synthase_CS"/>
</dbReference>
<comment type="function">
    <text evidence="17">Catalyzes the synthesis of dihydrouridine, a modified base found in the D-loop of most tRNAs. Specifically modifies U47 in cytoplasmic tRNAs.</text>
</comment>
<evidence type="ECO:0000313" key="21">
    <source>
        <dbReference type="Proteomes" id="UP000237144"/>
    </source>
</evidence>
<keyword evidence="10 17" id="KW-0560">Oxidoreductase</keyword>
<accession>A0A2S5BDX9</accession>
<protein>
    <recommendedName>
        <fullName evidence="3 17">tRNA-dihydrouridine(47) synthase [NAD(P)(+)]</fullName>
        <ecNumber evidence="2 17">1.3.1.89</ecNumber>
    </recommendedName>
    <alternativeName>
        <fullName evidence="17">tRNA-dihydrouridine synthase 3</fullName>
    </alternativeName>
</protein>
<dbReference type="GO" id="GO:0006397">
    <property type="term" value="P:mRNA processing"/>
    <property type="evidence" value="ECO:0007669"/>
    <property type="project" value="UniProtKB-KW"/>
</dbReference>
<dbReference type="CDD" id="cd02801">
    <property type="entry name" value="DUS_like_FMN"/>
    <property type="match status" value="1"/>
</dbReference>
<dbReference type="PANTHER" id="PTHR45846">
    <property type="entry name" value="TRNA-DIHYDROURIDINE(47) SYNTHASE [NAD(P)(+)]-LIKE"/>
    <property type="match status" value="1"/>
</dbReference>
<comment type="similarity">
    <text evidence="17">Belongs to the dus family. Dus3 subfamily.</text>
</comment>
<evidence type="ECO:0000256" key="16">
    <source>
        <dbReference type="PROSITE-ProRule" id="PRU00723"/>
    </source>
</evidence>
<evidence type="ECO:0000313" key="20">
    <source>
        <dbReference type="EMBL" id="POY74968.1"/>
    </source>
</evidence>
<keyword evidence="8 16" id="KW-0863">Zinc-finger</keyword>
<comment type="caution">
    <text evidence="20">The sequence shown here is derived from an EMBL/GenBank/DDBJ whole genome shotgun (WGS) entry which is preliminary data.</text>
</comment>
<feature type="compositionally biased region" description="Basic and acidic residues" evidence="18">
    <location>
        <begin position="376"/>
        <end position="387"/>
    </location>
</feature>
<dbReference type="Proteomes" id="UP000237144">
    <property type="component" value="Unassembled WGS sequence"/>
</dbReference>
<keyword evidence="11 17" id="KW-0520">NAD</keyword>
<evidence type="ECO:0000256" key="10">
    <source>
        <dbReference type="ARBA" id="ARBA00023002"/>
    </source>
</evidence>
<dbReference type="EC" id="1.3.1.89" evidence="2 17"/>
<feature type="compositionally biased region" description="Basic and acidic residues" evidence="18">
    <location>
        <begin position="141"/>
        <end position="164"/>
    </location>
</feature>
<evidence type="ECO:0000256" key="14">
    <source>
        <dbReference type="ARBA" id="ARBA00049447"/>
    </source>
</evidence>
<proteinExistence type="inferred from homology"/>
<feature type="region of interest" description="Disordered" evidence="18">
    <location>
        <begin position="352"/>
        <end position="446"/>
    </location>
</feature>
<evidence type="ECO:0000256" key="4">
    <source>
        <dbReference type="ARBA" id="ARBA00022630"/>
    </source>
</evidence>
<dbReference type="GO" id="GO:0102265">
    <property type="term" value="F:tRNA-dihydrouridine47 synthase activity"/>
    <property type="evidence" value="ECO:0007669"/>
    <property type="project" value="UniProtKB-EC"/>
</dbReference>
<feature type="zinc finger region" description="C3H1-type" evidence="16">
    <location>
        <begin position="250"/>
        <end position="279"/>
    </location>
</feature>
<evidence type="ECO:0000256" key="7">
    <source>
        <dbReference type="ARBA" id="ARBA00022694"/>
    </source>
</evidence>
<keyword evidence="16 17" id="KW-0479">Metal-binding</keyword>
<evidence type="ECO:0000256" key="17">
    <source>
        <dbReference type="RuleBase" id="RU291113"/>
    </source>
</evidence>
<dbReference type="Pfam" id="PF25585">
    <property type="entry name" value="zf-CCCH_DUS3L"/>
    <property type="match status" value="1"/>
</dbReference>